<name>A0ABU0TAP0_9ACTN</name>
<dbReference type="Proteomes" id="UP001230328">
    <property type="component" value="Unassembled WGS sequence"/>
</dbReference>
<accession>A0ABU0TAP0</accession>
<keyword evidence="2" id="KW-1185">Reference proteome</keyword>
<evidence type="ECO:0000313" key="1">
    <source>
        <dbReference type="EMBL" id="MDQ1032875.1"/>
    </source>
</evidence>
<sequence>MKDHVGAILTKLRVTSRTQAALPAQTGLLDERPQPEAGR</sequence>
<protein>
    <submittedName>
        <fullName evidence="1">DNA-binding NarL/FixJ family response regulator</fullName>
    </submittedName>
</protein>
<proteinExistence type="predicted"/>
<keyword evidence="1" id="KW-0238">DNA-binding</keyword>
<dbReference type="EMBL" id="JAUSZI010000002">
    <property type="protein sequence ID" value="MDQ1032875.1"/>
    <property type="molecule type" value="Genomic_DNA"/>
</dbReference>
<evidence type="ECO:0000313" key="2">
    <source>
        <dbReference type="Proteomes" id="UP001230328"/>
    </source>
</evidence>
<reference evidence="1 2" key="1">
    <citation type="submission" date="2023-07" db="EMBL/GenBank/DDBJ databases">
        <title>Comparative genomics of wheat-associated soil bacteria to identify genetic determinants of phenazine resistance.</title>
        <authorList>
            <person name="Mouncey N."/>
        </authorList>
    </citation>
    <scope>NUCLEOTIDE SEQUENCE [LARGE SCALE GENOMIC DNA]</scope>
    <source>
        <strain evidence="1 2">V2I4</strain>
    </source>
</reference>
<comment type="caution">
    <text evidence="1">The sequence shown here is derived from an EMBL/GenBank/DDBJ whole genome shotgun (WGS) entry which is preliminary data.</text>
</comment>
<organism evidence="1 2">
    <name type="scientific">Streptomyces umbrinus</name>
    <dbReference type="NCBI Taxonomy" id="67370"/>
    <lineage>
        <taxon>Bacteria</taxon>
        <taxon>Bacillati</taxon>
        <taxon>Actinomycetota</taxon>
        <taxon>Actinomycetes</taxon>
        <taxon>Kitasatosporales</taxon>
        <taxon>Streptomycetaceae</taxon>
        <taxon>Streptomyces</taxon>
        <taxon>Streptomyces phaeochromogenes group</taxon>
    </lineage>
</organism>
<gene>
    <name evidence="1" type="ORF">QF035_010457</name>
</gene>
<dbReference type="GO" id="GO:0003677">
    <property type="term" value="F:DNA binding"/>
    <property type="evidence" value="ECO:0007669"/>
    <property type="project" value="UniProtKB-KW"/>
</dbReference>